<dbReference type="Pfam" id="PF02666">
    <property type="entry name" value="PS_Dcarbxylase"/>
    <property type="match status" value="1"/>
</dbReference>
<keyword evidence="2" id="KW-0865">Zymogen</keyword>
<organism evidence="6 7">
    <name type="scientific">Lactobacillus rodentium</name>
    <dbReference type="NCBI Taxonomy" id="947835"/>
    <lineage>
        <taxon>Bacteria</taxon>
        <taxon>Bacillati</taxon>
        <taxon>Bacillota</taxon>
        <taxon>Bacilli</taxon>
        <taxon>Lactobacillales</taxon>
        <taxon>Lactobacillaceae</taxon>
        <taxon>Lactobacillus</taxon>
    </lineage>
</organism>
<dbReference type="GO" id="GO:0006646">
    <property type="term" value="P:phosphatidylethanolamine biosynthetic process"/>
    <property type="evidence" value="ECO:0007669"/>
    <property type="project" value="TreeGrafter"/>
</dbReference>
<accession>A0A2Z6TQP4</accession>
<dbReference type="GO" id="GO:0004609">
    <property type="term" value="F:phosphatidylserine decarboxylase activity"/>
    <property type="evidence" value="ECO:0007669"/>
    <property type="project" value="InterPro"/>
</dbReference>
<dbReference type="PANTHER" id="PTHR10067:SF9">
    <property type="entry name" value="PHOSPHATIDYLSERINE DECARBOXYLASE FAMILY PROTEIN (AFU_ORTHOLOGUE AFUA_7G01730)"/>
    <property type="match status" value="1"/>
</dbReference>
<dbReference type="PANTHER" id="PTHR10067">
    <property type="entry name" value="PHOSPHATIDYLSERINE DECARBOXYLASE"/>
    <property type="match status" value="1"/>
</dbReference>
<protein>
    <submittedName>
        <fullName evidence="6">Phosphatidylserine decarboxylase</fullName>
    </submittedName>
</protein>
<name>A0A2Z6TQP4_9LACO</name>
<dbReference type="RefSeq" id="WP_117118456.1">
    <property type="nucleotide sequence ID" value="NZ_BFBY01000007.1"/>
</dbReference>
<evidence type="ECO:0000313" key="7">
    <source>
        <dbReference type="Proteomes" id="UP000257317"/>
    </source>
</evidence>
<dbReference type="InterPro" id="IPR022237">
    <property type="entry name" value="PsiD-like"/>
</dbReference>
<dbReference type="EMBL" id="BFBY01000007">
    <property type="protein sequence ID" value="GBG05127.1"/>
    <property type="molecule type" value="Genomic_DNA"/>
</dbReference>
<evidence type="ECO:0000256" key="4">
    <source>
        <dbReference type="ARBA" id="ARBA00023317"/>
    </source>
</evidence>
<keyword evidence="1" id="KW-0210">Decarboxylase</keyword>
<sequence>MKQNEKFNVGQWLPSDQEFYNKWMKKVLKEAEEEENQELLPPIQDFKDLIENDHTLWNLFHMMFDEVPLKYKDTPMGTPAIHDYRQMLRTLNRIMHRAPEFNTTGLVGFPINAILDWPMATKAGYVAFMDPRVNEKLRAILDYWGKFLQGPDSTYVLNRSKNGWLSDEALKSMEGAAYGDDFRTIFKTPNDDINNNYGFKSWDEFFTRTFNPGIRPVANPDDPDSIANACESAPYRVARNLPKKAKFWIKGQPYSLVDLLHNDPLTDEFVGGTLYQAFLSALSYHRWNSPVSGKIVKAYNLYGSYYSETLNQGFANPDGPDPAAPNDSQAYITQTASRAVIFIQADNPKIGLMAFVAVGMAEVSGNEITVKVGQHVNKGDQLGIFHFGGSTHVLLFRPGVDVDFNLHGQEPSLGSSNIKVRDEIGRVK</sequence>
<gene>
    <name evidence="6" type="ORF">LrDSM24759_10410</name>
</gene>
<evidence type="ECO:0000256" key="1">
    <source>
        <dbReference type="ARBA" id="ARBA00022793"/>
    </source>
</evidence>
<evidence type="ECO:0000256" key="3">
    <source>
        <dbReference type="ARBA" id="ARBA00023239"/>
    </source>
</evidence>
<evidence type="ECO:0000313" key="6">
    <source>
        <dbReference type="EMBL" id="GBG05127.1"/>
    </source>
</evidence>
<reference evidence="7" key="1">
    <citation type="submission" date="2018-03" db="EMBL/GenBank/DDBJ databases">
        <title>New taxa in the Lactobacillus gasseri group.</title>
        <authorList>
            <person name="Tanizawa Y."/>
            <person name="Tohno M."/>
            <person name="Endo A."/>
            <person name="Arita M."/>
        </authorList>
    </citation>
    <scope>NUCLEOTIDE SEQUENCE [LARGE SCALE GENOMIC DNA]</scope>
    <source>
        <strain evidence="7">DSM 24759</strain>
    </source>
</reference>
<comment type="caution">
    <text evidence="6">The sequence shown here is derived from an EMBL/GenBank/DDBJ whole genome shotgun (WGS) entry which is preliminary data.</text>
</comment>
<proteinExistence type="predicted"/>
<keyword evidence="4" id="KW-0670">Pyruvate</keyword>
<dbReference type="InterPro" id="IPR003817">
    <property type="entry name" value="PS_Dcarbxylase"/>
</dbReference>
<dbReference type="Proteomes" id="UP000257317">
    <property type="component" value="Unassembled WGS sequence"/>
</dbReference>
<evidence type="ECO:0000256" key="2">
    <source>
        <dbReference type="ARBA" id="ARBA00023145"/>
    </source>
</evidence>
<keyword evidence="7" id="KW-1185">Reference proteome</keyword>
<evidence type="ECO:0000259" key="5">
    <source>
        <dbReference type="Pfam" id="PF12588"/>
    </source>
</evidence>
<dbReference type="OrthoDB" id="9802030at2"/>
<feature type="domain" description="L-tryptophan decarboxylase PsiD-like" evidence="5">
    <location>
        <begin position="41"/>
        <end position="173"/>
    </location>
</feature>
<dbReference type="AlphaFoldDB" id="A0A2Z6TQP4"/>
<dbReference type="Pfam" id="PF12588">
    <property type="entry name" value="PSDC"/>
    <property type="match status" value="1"/>
</dbReference>
<keyword evidence="3" id="KW-0456">Lyase</keyword>